<feature type="coiled-coil region" evidence="8">
    <location>
        <begin position="337"/>
        <end position="514"/>
    </location>
</feature>
<keyword evidence="9" id="KW-0812">Transmembrane</keyword>
<dbReference type="RefSeq" id="WP_008049551.1">
    <property type="nucleotide sequence ID" value="NZ_FO818640.1"/>
</dbReference>
<feature type="transmembrane region" description="Helical" evidence="9">
    <location>
        <begin position="21"/>
        <end position="38"/>
    </location>
</feature>
<gene>
    <name evidence="10" type="ORF">ARTHRO_11856</name>
</gene>
<dbReference type="SUPFAM" id="SSF54786">
    <property type="entry name" value="YcfA/nrd intein domain"/>
    <property type="match status" value="1"/>
</dbReference>
<dbReference type="PANTHER" id="PTHR45615:SF63">
    <property type="entry name" value="CHROMOSOME UNDETERMINED SCAFFOLD_10, WHOLE GENOME SHOTGUN SEQUENCE"/>
    <property type="match status" value="1"/>
</dbReference>
<dbReference type="Pfam" id="PF07927">
    <property type="entry name" value="HicA_toxin"/>
    <property type="match status" value="1"/>
</dbReference>
<dbReference type="GO" id="GO:0003729">
    <property type="term" value="F:mRNA binding"/>
    <property type="evidence" value="ECO:0007669"/>
    <property type="project" value="InterPro"/>
</dbReference>
<evidence type="ECO:0000256" key="7">
    <source>
        <dbReference type="ARBA" id="ARBA00023016"/>
    </source>
</evidence>
<evidence type="ECO:0000256" key="1">
    <source>
        <dbReference type="ARBA" id="ARBA00006620"/>
    </source>
</evidence>
<evidence type="ECO:0000256" key="3">
    <source>
        <dbReference type="ARBA" id="ARBA00022722"/>
    </source>
</evidence>
<protein>
    <recommendedName>
        <fullName evidence="12">Type II toxin-antitoxin system HicA family toxin</fullName>
    </recommendedName>
</protein>
<comment type="similarity">
    <text evidence="1">Belongs to the HicA mRNA interferase family.</text>
</comment>
<evidence type="ECO:0000313" key="11">
    <source>
        <dbReference type="Proteomes" id="UP000032946"/>
    </source>
</evidence>
<dbReference type="InterPro" id="IPR038570">
    <property type="entry name" value="HicA_sf"/>
</dbReference>
<evidence type="ECO:0000256" key="5">
    <source>
        <dbReference type="ARBA" id="ARBA00022801"/>
    </source>
</evidence>
<keyword evidence="6" id="KW-0694">RNA-binding</keyword>
<organism evidence="10 11">
    <name type="scientific">Limnospira indica PCC 8005</name>
    <dbReference type="NCBI Taxonomy" id="376219"/>
    <lineage>
        <taxon>Bacteria</taxon>
        <taxon>Bacillati</taxon>
        <taxon>Cyanobacteriota</taxon>
        <taxon>Cyanophyceae</taxon>
        <taxon>Oscillatoriophycideae</taxon>
        <taxon>Oscillatoriales</taxon>
        <taxon>Sirenicapillariaceae</taxon>
        <taxon>Limnospira</taxon>
    </lineage>
</organism>
<sequence length="612" mass="71109">MRFRRPKELLGKVNVKIALQMLGRLSIISVISLVLATINNLGNHKNYWERTIFATQTVDFNILSHTLPTKLSLALLEGETEELQRTLDSNYGLFGLVVTNCKSAIADCPEQEILYYSNSRRLWKDGLDVENLTNEPYDLLRDPPPLFAERKYTRRYQPEADPTGMVNRGEIIGRVYYVRRVPPTFAESYAKWARGLLRFQHSPSIFSLTAGIFLAGGAVVWLLIEFTLYRKRREKKQLLEEARNIREELEQKVKQNEALIAVREKGREELEDYRREQQSIATELKIAIADYEQKIVDFQHQQDDSQTSLQELRNQLAWAVEYQVEAQEEIDRRSEAIANLENCLNSQNREQQEMTRTLEKLQRQLQETEEREGRTNEQIVSLNQKIAELTREYDQAIQQSADLQSQLREQADVEQLRRALESAREESECIKEQSRDFEVYITAENDGLAAQIRQLENELGEHRSIILDLESRLEDREEWVAYITEENQGLAAQIRDLENELGQHRSKIVYLKSRLEDRQVGDYDVSDSIKPEDCFTPANLSISNISSLSSSEVIRGLHRLKFVTYRQTGSHVHLKKTLFCTVPHPNKDVPYGTLKNILQFGKISEQELRDNF</sequence>
<evidence type="ECO:0008006" key="12">
    <source>
        <dbReference type="Google" id="ProtNLM"/>
    </source>
</evidence>
<accession>A0A9P1NXY4</accession>
<proteinExistence type="inferred from homology"/>
<evidence type="ECO:0000256" key="2">
    <source>
        <dbReference type="ARBA" id="ARBA00022649"/>
    </source>
</evidence>
<dbReference type="Gene3D" id="1.10.287.1490">
    <property type="match status" value="1"/>
</dbReference>
<keyword evidence="4" id="KW-0255">Endonuclease</keyword>
<dbReference type="GO" id="GO:0016787">
    <property type="term" value="F:hydrolase activity"/>
    <property type="evidence" value="ECO:0007669"/>
    <property type="project" value="UniProtKB-KW"/>
</dbReference>
<dbReference type="GO" id="GO:0004519">
    <property type="term" value="F:endonuclease activity"/>
    <property type="evidence" value="ECO:0007669"/>
    <property type="project" value="UniProtKB-KW"/>
</dbReference>
<dbReference type="PANTHER" id="PTHR45615">
    <property type="entry name" value="MYOSIN HEAVY CHAIN, NON-MUSCLE"/>
    <property type="match status" value="1"/>
</dbReference>
<name>A0A9P1NXY4_9CYAN</name>
<feature type="transmembrane region" description="Helical" evidence="9">
    <location>
        <begin position="205"/>
        <end position="229"/>
    </location>
</feature>
<dbReference type="EMBL" id="FO818640">
    <property type="protein sequence ID" value="CDM94182.1"/>
    <property type="molecule type" value="Genomic_DNA"/>
</dbReference>
<evidence type="ECO:0000256" key="4">
    <source>
        <dbReference type="ARBA" id="ARBA00022759"/>
    </source>
</evidence>
<dbReference type="AlphaFoldDB" id="A0A9P1NXY4"/>
<keyword evidence="5" id="KW-0378">Hydrolase</keyword>
<keyword evidence="7" id="KW-0346">Stress response</keyword>
<keyword evidence="8" id="KW-0175">Coiled coil</keyword>
<evidence type="ECO:0000313" key="10">
    <source>
        <dbReference type="EMBL" id="CDM94182.1"/>
    </source>
</evidence>
<evidence type="ECO:0000256" key="9">
    <source>
        <dbReference type="SAM" id="Phobius"/>
    </source>
</evidence>
<keyword evidence="2" id="KW-1277">Toxin-antitoxin system</keyword>
<keyword evidence="11" id="KW-1185">Reference proteome</keyword>
<evidence type="ECO:0000256" key="6">
    <source>
        <dbReference type="ARBA" id="ARBA00022884"/>
    </source>
</evidence>
<dbReference type="Gene3D" id="3.30.920.30">
    <property type="entry name" value="Hypothetical protein"/>
    <property type="match status" value="1"/>
</dbReference>
<dbReference type="Proteomes" id="UP000032946">
    <property type="component" value="Chromosome"/>
</dbReference>
<reference evidence="10 11" key="1">
    <citation type="submission" date="2014-02" db="EMBL/GenBank/DDBJ databases">
        <authorList>
            <person name="Genoscope - CEA"/>
        </authorList>
    </citation>
    <scope>NUCLEOTIDE SEQUENCE [LARGE SCALE GENOMIC DNA]</scope>
    <source>
        <strain evidence="10 11">PCC 8005</strain>
    </source>
</reference>
<feature type="coiled-coil region" evidence="8">
    <location>
        <begin position="228"/>
        <end position="301"/>
    </location>
</feature>
<keyword evidence="9" id="KW-1133">Transmembrane helix</keyword>
<keyword evidence="9" id="KW-0472">Membrane</keyword>
<evidence type="ECO:0000256" key="8">
    <source>
        <dbReference type="SAM" id="Coils"/>
    </source>
</evidence>
<dbReference type="InterPro" id="IPR012933">
    <property type="entry name" value="HicA_mRNA_interferase"/>
</dbReference>
<keyword evidence="3" id="KW-0540">Nuclease</keyword>